<feature type="signal peptide" evidence="2">
    <location>
        <begin position="1"/>
        <end position="27"/>
    </location>
</feature>
<evidence type="ECO:0000256" key="1">
    <source>
        <dbReference type="SAM" id="Phobius"/>
    </source>
</evidence>
<feature type="transmembrane region" description="Helical" evidence="1">
    <location>
        <begin position="198"/>
        <end position="218"/>
    </location>
</feature>
<sequence length="229" mass="23021">MNRGLRALAGAALATGTLAVAPAVASAQVFDAGCEDDGAGYVPGGVCELVIEVDVLCENDVPMVAYRATGDASATGASVTWVNPGGADVVHTGLPMEGVVRWPGAMVDADGNPTDWPGWTRLESGEWVVGDEFDWARSPVEVLVTVNPTASVTVSYPPASAGCAPSGEASSDGVTPVSVPLVEQGEARAELARTGTSAASLAGAAGGLVLGGLVLAAVGRNRRRVHLDD</sequence>
<organism evidence="3 4">
    <name type="scientific">Actinotalea soli</name>
    <dbReference type="NCBI Taxonomy" id="2819234"/>
    <lineage>
        <taxon>Bacteria</taxon>
        <taxon>Bacillati</taxon>
        <taxon>Actinomycetota</taxon>
        <taxon>Actinomycetes</taxon>
        <taxon>Micrococcales</taxon>
        <taxon>Cellulomonadaceae</taxon>
        <taxon>Actinotalea</taxon>
    </lineage>
</organism>
<evidence type="ECO:0000313" key="4">
    <source>
        <dbReference type="Proteomes" id="UP000664209"/>
    </source>
</evidence>
<keyword evidence="1" id="KW-1133">Transmembrane helix</keyword>
<dbReference type="Proteomes" id="UP000664209">
    <property type="component" value="Unassembled WGS sequence"/>
</dbReference>
<comment type="caution">
    <text evidence="3">The sequence shown here is derived from an EMBL/GenBank/DDBJ whole genome shotgun (WGS) entry which is preliminary data.</text>
</comment>
<accession>A0A939LQY4</accession>
<keyword evidence="4" id="KW-1185">Reference proteome</keyword>
<gene>
    <name evidence="3" type="ORF">J4G33_10305</name>
</gene>
<keyword evidence="1" id="KW-0472">Membrane</keyword>
<keyword evidence="2" id="KW-0732">Signal</keyword>
<evidence type="ECO:0000313" key="3">
    <source>
        <dbReference type="EMBL" id="MBO1752193.1"/>
    </source>
</evidence>
<name>A0A939LQY4_9CELL</name>
<keyword evidence="1" id="KW-0812">Transmembrane</keyword>
<dbReference type="AlphaFoldDB" id="A0A939LQY4"/>
<reference evidence="3" key="1">
    <citation type="submission" date="2021-03" db="EMBL/GenBank/DDBJ databases">
        <title>Actinotalea soli sp. nov., isolated from soil.</title>
        <authorList>
            <person name="Ping W."/>
            <person name="Zhang J."/>
        </authorList>
    </citation>
    <scope>NUCLEOTIDE SEQUENCE</scope>
    <source>
        <strain evidence="3">BY-33</strain>
    </source>
</reference>
<proteinExistence type="predicted"/>
<evidence type="ECO:0000256" key="2">
    <source>
        <dbReference type="SAM" id="SignalP"/>
    </source>
</evidence>
<dbReference type="RefSeq" id="WP_208055874.1">
    <property type="nucleotide sequence ID" value="NZ_JAGEMK010000004.1"/>
</dbReference>
<dbReference type="EMBL" id="JAGEMK010000004">
    <property type="protein sequence ID" value="MBO1752193.1"/>
    <property type="molecule type" value="Genomic_DNA"/>
</dbReference>
<feature type="chain" id="PRO_5036864304" evidence="2">
    <location>
        <begin position="28"/>
        <end position="229"/>
    </location>
</feature>
<protein>
    <submittedName>
        <fullName evidence="3">Peptidase</fullName>
    </submittedName>
</protein>